<dbReference type="NCBIfam" id="TIGR00026">
    <property type="entry name" value="hi_GC_TIGR00026"/>
    <property type="match status" value="1"/>
</dbReference>
<dbReference type="OrthoDB" id="8225825at2"/>
<dbReference type="Gene3D" id="2.30.110.10">
    <property type="entry name" value="Electron Transport, Fmn-binding Protein, Chain A"/>
    <property type="match status" value="1"/>
</dbReference>
<comment type="catalytic activity">
    <reaction evidence="2">
        <text>oxidized coenzyme F420-(gamma-L-Glu)(n) + a quinol + H(+) = reduced coenzyme F420-(gamma-L-Glu)(n) + a quinone</text>
        <dbReference type="Rhea" id="RHEA:39663"/>
        <dbReference type="Rhea" id="RHEA-COMP:12939"/>
        <dbReference type="Rhea" id="RHEA-COMP:14378"/>
        <dbReference type="ChEBI" id="CHEBI:15378"/>
        <dbReference type="ChEBI" id="CHEBI:24646"/>
        <dbReference type="ChEBI" id="CHEBI:132124"/>
        <dbReference type="ChEBI" id="CHEBI:133980"/>
        <dbReference type="ChEBI" id="CHEBI:139511"/>
    </reaction>
</comment>
<dbReference type="GO" id="GO:0016491">
    <property type="term" value="F:oxidoreductase activity"/>
    <property type="evidence" value="ECO:0007669"/>
    <property type="project" value="InterPro"/>
</dbReference>
<dbReference type="PANTHER" id="PTHR39428">
    <property type="entry name" value="F420H(2)-DEPENDENT QUINONE REDUCTASE RV1261C"/>
    <property type="match status" value="1"/>
</dbReference>
<sequence>MTLSGTYEPSPFRRIRDQVALYEATDGREGGMLEDRPVIILTHRGATTGKLRKTPLIRIEHDGGYLVVASYGGAPTHPVWYYNLLAHPLVEVRDGAITRTMHAREVSGAAKTELWKTADTAWPHFPEYRARTDRELPMFLLGSP</sequence>
<dbReference type="EMBL" id="MBLM01000173">
    <property type="protein sequence ID" value="OHV28666.1"/>
    <property type="molecule type" value="Genomic_DNA"/>
</dbReference>
<dbReference type="PANTHER" id="PTHR39428:SF3">
    <property type="entry name" value="DEAZAFLAVIN-DEPENDENT NITROREDUCTASE"/>
    <property type="match status" value="1"/>
</dbReference>
<evidence type="ECO:0000313" key="4">
    <source>
        <dbReference type="Proteomes" id="UP000179627"/>
    </source>
</evidence>
<evidence type="ECO:0000313" key="3">
    <source>
        <dbReference type="EMBL" id="OHV28666.1"/>
    </source>
</evidence>
<name>A0A1S1Q4W3_9ACTN</name>
<evidence type="ECO:0000256" key="2">
    <source>
        <dbReference type="ARBA" id="ARBA00049106"/>
    </source>
</evidence>
<evidence type="ECO:0000256" key="1">
    <source>
        <dbReference type="ARBA" id="ARBA00008710"/>
    </source>
</evidence>
<dbReference type="AlphaFoldDB" id="A0A1S1Q4W3"/>
<keyword evidence="4" id="KW-1185">Reference proteome</keyword>
<dbReference type="RefSeq" id="WP_071091704.1">
    <property type="nucleotide sequence ID" value="NZ_MBLM01000173.1"/>
</dbReference>
<dbReference type="Proteomes" id="UP000179627">
    <property type="component" value="Unassembled WGS sequence"/>
</dbReference>
<dbReference type="InterPro" id="IPR004378">
    <property type="entry name" value="F420H2_quin_Rdtase"/>
</dbReference>
<dbReference type="InterPro" id="IPR012349">
    <property type="entry name" value="Split_barrel_FMN-bd"/>
</dbReference>
<comment type="similarity">
    <text evidence="1">Belongs to the F420H(2)-dependent quinone reductase family.</text>
</comment>
<dbReference type="GO" id="GO:0005886">
    <property type="term" value="C:plasma membrane"/>
    <property type="evidence" value="ECO:0007669"/>
    <property type="project" value="TreeGrafter"/>
</dbReference>
<dbReference type="GO" id="GO:0070967">
    <property type="term" value="F:coenzyme F420 binding"/>
    <property type="evidence" value="ECO:0007669"/>
    <property type="project" value="TreeGrafter"/>
</dbReference>
<gene>
    <name evidence="3" type="ORF">CC117_30070</name>
</gene>
<proteinExistence type="inferred from homology"/>
<dbReference type="Pfam" id="PF04075">
    <property type="entry name" value="F420H2_quin_red"/>
    <property type="match status" value="1"/>
</dbReference>
<organism evidence="3 4">
    <name type="scientific">Parafrankia colletiae</name>
    <dbReference type="NCBI Taxonomy" id="573497"/>
    <lineage>
        <taxon>Bacteria</taxon>
        <taxon>Bacillati</taxon>
        <taxon>Actinomycetota</taxon>
        <taxon>Actinomycetes</taxon>
        <taxon>Frankiales</taxon>
        <taxon>Frankiaceae</taxon>
        <taxon>Parafrankia</taxon>
    </lineage>
</organism>
<reference evidence="4" key="1">
    <citation type="submission" date="2016-07" db="EMBL/GenBank/DDBJ databases">
        <title>Sequence Frankia sp. strain CcI1.17.</title>
        <authorList>
            <person name="Ghodhbane-Gtari F."/>
            <person name="Swanson E."/>
            <person name="Gueddou A."/>
            <person name="Morris K."/>
            <person name="Hezbri K."/>
            <person name="Ktari A."/>
            <person name="Nouioui I."/>
            <person name="Abebe-Akele F."/>
            <person name="Simpson S."/>
            <person name="Thomas K."/>
            <person name="Gtari M."/>
            <person name="Tisa L.S."/>
            <person name="Hurst S."/>
        </authorList>
    </citation>
    <scope>NUCLEOTIDE SEQUENCE [LARGE SCALE GENOMIC DNA]</scope>
    <source>
        <strain evidence="4">Cc1.17</strain>
    </source>
</reference>
<accession>A0A1S1Q4W3</accession>
<protein>
    <submittedName>
        <fullName evidence="3">Nitroreductase</fullName>
    </submittedName>
</protein>
<comment type="caution">
    <text evidence="3">The sequence shown here is derived from an EMBL/GenBank/DDBJ whole genome shotgun (WGS) entry which is preliminary data.</text>
</comment>